<dbReference type="Proteomes" id="UP001164776">
    <property type="component" value="Unassembled WGS sequence"/>
</dbReference>
<accession>A0A9W7XDE1</accession>
<keyword evidence="2" id="KW-1185">Reference proteome</keyword>
<evidence type="ECO:0000313" key="1">
    <source>
        <dbReference type="EMBL" id="KAJ1256563.1"/>
    </source>
</evidence>
<comment type="caution">
    <text evidence="1">The sequence shown here is derived from an EMBL/GenBank/DDBJ whole genome shotgun (WGS) entry which is preliminary data.</text>
</comment>
<protein>
    <recommendedName>
        <fullName evidence="3">DUF223 domain-containing protein</fullName>
    </recommendedName>
</protein>
<dbReference type="OrthoDB" id="686632at2759"/>
<dbReference type="EMBL" id="MU629501">
    <property type="protein sequence ID" value="KAJ1256563.1"/>
    <property type="molecule type" value="Genomic_DNA"/>
</dbReference>
<dbReference type="InterPro" id="IPR012340">
    <property type="entry name" value="NA-bd_OB-fold"/>
</dbReference>
<dbReference type="Gene3D" id="2.40.50.140">
    <property type="entry name" value="Nucleic acid-binding proteins"/>
    <property type="match status" value="1"/>
</dbReference>
<sequence length="194" mass="23113">MAPVRIGQKKITTERQFCPRFKRFDDVDETFDLLLRTWSIVVRVEVKFPVEPRYRDKQHFILVDTDGSKVEAIAYNNDVRRFDNLLHQGFNYTIHRVIFGINWGEVAFRNIAHRIELTLTSNTTVEPYTMPLCFPRCPRHLMPFHEVFQQPNRRLVDVMGIILCVEPVELIGRRRYRGPVIRCKVESYCCWNLR</sequence>
<dbReference type="AlphaFoldDB" id="A0A9W7XDE1"/>
<dbReference type="PANTHER" id="PTHR48299">
    <property type="entry name" value="ACT DOMAIN-CONTAINING PROTEIN ACR9"/>
    <property type="match status" value="1"/>
</dbReference>
<name>A0A9W7XDE1_9POAL</name>
<evidence type="ECO:0008006" key="3">
    <source>
        <dbReference type="Google" id="ProtNLM"/>
    </source>
</evidence>
<evidence type="ECO:0000313" key="2">
    <source>
        <dbReference type="Proteomes" id="UP001164776"/>
    </source>
</evidence>
<dbReference type="SUPFAM" id="SSF50249">
    <property type="entry name" value="Nucleic acid-binding proteins"/>
    <property type="match status" value="1"/>
</dbReference>
<proteinExistence type="predicted"/>
<dbReference type="PANTHER" id="PTHR48299:SF2">
    <property type="entry name" value="ATP-DEPENDENT DNA HELICASE"/>
    <property type="match status" value="1"/>
</dbReference>
<gene>
    <name evidence="1" type="ORF">BS78_K004300</name>
</gene>
<reference evidence="1 2" key="1">
    <citation type="submission" date="2022-10" db="EMBL/GenBank/DDBJ databases">
        <title>WGS assembly of Paspalum vaginatum 540-79.</title>
        <authorList>
            <person name="Sun G."/>
            <person name="Wase N."/>
            <person name="Shu S."/>
            <person name="Jenkins J."/>
            <person name="Zhou B."/>
            <person name="Torres-Rodriguez J."/>
            <person name="Chen C."/>
            <person name="Sandor L."/>
            <person name="Plott C."/>
            <person name="Yoshinga Y."/>
            <person name="Daum C."/>
            <person name="Qi P."/>
            <person name="Barry K."/>
            <person name="Lipzen A."/>
            <person name="Berry L."/>
            <person name="Pedersen C."/>
            <person name="Gottilla T."/>
            <person name="Foltz A."/>
            <person name="Yu H."/>
            <person name="O'Malley R."/>
            <person name="Zhang C."/>
            <person name="Devos K."/>
            <person name="Sigmon B."/>
            <person name="Yu B."/>
            <person name="Obata T."/>
            <person name="Schmutz J."/>
            <person name="Schnable J."/>
        </authorList>
    </citation>
    <scope>NUCLEOTIDE SEQUENCE [LARGE SCALE GENOMIC DNA]</scope>
    <source>
        <strain evidence="2">cv. 540-79</strain>
    </source>
</reference>
<organism evidence="1 2">
    <name type="scientific">Paspalum vaginatum</name>
    <name type="common">seashore paspalum</name>
    <dbReference type="NCBI Taxonomy" id="158149"/>
    <lineage>
        <taxon>Eukaryota</taxon>
        <taxon>Viridiplantae</taxon>
        <taxon>Streptophyta</taxon>
        <taxon>Embryophyta</taxon>
        <taxon>Tracheophyta</taxon>
        <taxon>Spermatophyta</taxon>
        <taxon>Magnoliopsida</taxon>
        <taxon>Liliopsida</taxon>
        <taxon>Poales</taxon>
        <taxon>Poaceae</taxon>
        <taxon>PACMAD clade</taxon>
        <taxon>Panicoideae</taxon>
        <taxon>Andropogonodae</taxon>
        <taxon>Paspaleae</taxon>
        <taxon>Paspalinae</taxon>
        <taxon>Paspalum</taxon>
    </lineage>
</organism>